<dbReference type="PROSITE" id="PS50174">
    <property type="entry name" value="G_PATCH"/>
    <property type="match status" value="1"/>
</dbReference>
<evidence type="ECO:0000256" key="1">
    <source>
        <dbReference type="ARBA" id="ARBA00004123"/>
    </source>
</evidence>
<gene>
    <name evidence="6" type="ORF">RND81_13G133800</name>
</gene>
<comment type="caution">
    <text evidence="6">The sequence shown here is derived from an EMBL/GenBank/DDBJ whole genome shotgun (WGS) entry which is preliminary data.</text>
</comment>
<dbReference type="GO" id="GO:0003723">
    <property type="term" value="F:RNA binding"/>
    <property type="evidence" value="ECO:0007669"/>
    <property type="project" value="UniProtKB-KW"/>
</dbReference>
<name>A0AAW1H0K9_SAPOF</name>
<dbReference type="Pfam" id="PF01585">
    <property type="entry name" value="G-patch"/>
    <property type="match status" value="1"/>
</dbReference>
<keyword evidence="7" id="KW-1185">Reference proteome</keyword>
<dbReference type="SMART" id="SM00443">
    <property type="entry name" value="G_patch"/>
    <property type="match status" value="1"/>
</dbReference>
<feature type="domain" description="G-patch" evidence="5">
    <location>
        <begin position="418"/>
        <end position="464"/>
    </location>
</feature>
<feature type="compositionally biased region" description="Polar residues" evidence="4">
    <location>
        <begin position="169"/>
        <end position="180"/>
    </location>
</feature>
<evidence type="ECO:0000256" key="2">
    <source>
        <dbReference type="ARBA" id="ARBA00022884"/>
    </source>
</evidence>
<dbReference type="AlphaFoldDB" id="A0AAW1H0K9"/>
<feature type="region of interest" description="Disordered" evidence="4">
    <location>
        <begin position="324"/>
        <end position="378"/>
    </location>
</feature>
<evidence type="ECO:0000256" key="4">
    <source>
        <dbReference type="SAM" id="MobiDB-lite"/>
    </source>
</evidence>
<organism evidence="6 7">
    <name type="scientific">Saponaria officinalis</name>
    <name type="common">Common soapwort</name>
    <name type="synonym">Lychnis saponaria</name>
    <dbReference type="NCBI Taxonomy" id="3572"/>
    <lineage>
        <taxon>Eukaryota</taxon>
        <taxon>Viridiplantae</taxon>
        <taxon>Streptophyta</taxon>
        <taxon>Embryophyta</taxon>
        <taxon>Tracheophyta</taxon>
        <taxon>Spermatophyta</taxon>
        <taxon>Magnoliopsida</taxon>
        <taxon>eudicotyledons</taxon>
        <taxon>Gunneridae</taxon>
        <taxon>Pentapetalae</taxon>
        <taxon>Caryophyllales</taxon>
        <taxon>Caryophyllaceae</taxon>
        <taxon>Caryophylleae</taxon>
        <taxon>Saponaria</taxon>
    </lineage>
</organism>
<reference evidence="6" key="1">
    <citation type="submission" date="2024-03" db="EMBL/GenBank/DDBJ databases">
        <title>WGS assembly of Saponaria officinalis var. Norfolk2.</title>
        <authorList>
            <person name="Jenkins J."/>
            <person name="Shu S."/>
            <person name="Grimwood J."/>
            <person name="Barry K."/>
            <person name="Goodstein D."/>
            <person name="Schmutz J."/>
            <person name="Leebens-Mack J."/>
            <person name="Osbourn A."/>
        </authorList>
    </citation>
    <scope>NUCLEOTIDE SEQUENCE [LARGE SCALE GENOMIC DNA]</scope>
    <source>
        <strain evidence="6">JIC</strain>
    </source>
</reference>
<feature type="compositionally biased region" description="Basic and acidic residues" evidence="4">
    <location>
        <begin position="334"/>
        <end position="344"/>
    </location>
</feature>
<dbReference type="Pfam" id="PF17780">
    <property type="entry name" value="OCRE"/>
    <property type="match status" value="1"/>
</dbReference>
<dbReference type="PANTHER" id="PTHR13948:SF38">
    <property type="entry name" value="D111_G-PATCH DOMAIN-CONTAINING PROTEIN"/>
    <property type="match status" value="1"/>
</dbReference>
<feature type="compositionally biased region" description="Polar residues" evidence="4">
    <location>
        <begin position="345"/>
        <end position="356"/>
    </location>
</feature>
<dbReference type="GO" id="GO:0000398">
    <property type="term" value="P:mRNA splicing, via spliceosome"/>
    <property type="evidence" value="ECO:0007669"/>
    <property type="project" value="TreeGrafter"/>
</dbReference>
<dbReference type="CDD" id="cd16074">
    <property type="entry name" value="OCRE"/>
    <property type="match status" value="1"/>
</dbReference>
<dbReference type="GO" id="GO:0005634">
    <property type="term" value="C:nucleus"/>
    <property type="evidence" value="ECO:0007669"/>
    <property type="project" value="UniProtKB-SubCell"/>
</dbReference>
<evidence type="ECO:0000259" key="5">
    <source>
        <dbReference type="PROSITE" id="PS50174"/>
    </source>
</evidence>
<evidence type="ECO:0000313" key="7">
    <source>
        <dbReference type="Proteomes" id="UP001443914"/>
    </source>
</evidence>
<accession>A0AAW1H0K9</accession>
<dbReference type="PANTHER" id="PTHR13948">
    <property type="entry name" value="RNA-BINDING PROTEIN"/>
    <property type="match status" value="1"/>
</dbReference>
<dbReference type="InterPro" id="IPR000467">
    <property type="entry name" value="G_patch_dom"/>
</dbReference>
<evidence type="ECO:0000313" key="6">
    <source>
        <dbReference type="EMBL" id="KAK9669482.1"/>
    </source>
</evidence>
<evidence type="ECO:0000256" key="3">
    <source>
        <dbReference type="ARBA" id="ARBA00023242"/>
    </source>
</evidence>
<keyword evidence="2" id="KW-0694">RNA-binding</keyword>
<proteinExistence type="predicted"/>
<dbReference type="Proteomes" id="UP001443914">
    <property type="component" value="Unassembled WGS sequence"/>
</dbReference>
<sequence length="467" mass="52624">MEKCGKIDGETELISAEEDEQTLNRDHDSFVWDQNSQLYYHPRSGFYHDPNAGWYYSTSDGLYYKFGDGNYILLESHKDFPSMTNGQSNSASDEAREHATCAIDYDHEKQENQDHIDCGSNEVREHNPPPSEWLEDTLIELYLSGYPAAASDAAEPLFPYEQDDDINDSMLSTDASNSETVQRDGELSCDHQTPTTSVAREDQSQTETSWEEENWRAQYGQVVQHEDELRPKCDAVDIWDWSMDRDIQKDGNYHMARLIGKLVKPSSNLHPSITSHGRRFKTALIIRAHLDLVHVRSGQVYKLRIPNAGYLSTLSSYDASNPTKDWGFPELSNEDTKGKRDTKTSSHVSSKQNDNSCLDEPSTSKKHKSHEYRDRAAERRSFHKEFGATLGEESSDELHESESIEEAAAEALEMSLGTASYAQKILKNMGWKEGDGLGKTHQGLREPLKGTGNKGTAGLGWPSGRLV</sequence>
<dbReference type="InterPro" id="IPR041591">
    <property type="entry name" value="OCRE"/>
</dbReference>
<feature type="region of interest" description="Disordered" evidence="4">
    <location>
        <begin position="169"/>
        <end position="213"/>
    </location>
</feature>
<feature type="region of interest" description="Disordered" evidence="4">
    <location>
        <begin position="444"/>
        <end position="467"/>
    </location>
</feature>
<comment type="subcellular location">
    <subcellularLocation>
        <location evidence="1">Nucleus</location>
    </subcellularLocation>
</comment>
<keyword evidence="3" id="KW-0539">Nucleus</keyword>
<dbReference type="EMBL" id="JBDFQZ010000013">
    <property type="protein sequence ID" value="KAK9669482.1"/>
    <property type="molecule type" value="Genomic_DNA"/>
</dbReference>
<protein>
    <recommendedName>
        <fullName evidence="5">G-patch domain-containing protein</fullName>
    </recommendedName>
</protein>